<proteinExistence type="predicted"/>
<dbReference type="EMBL" id="BBPA01000057">
    <property type="protein sequence ID" value="GAL94533.1"/>
    <property type="molecule type" value="Genomic_DNA"/>
</dbReference>
<protein>
    <submittedName>
        <fullName evidence="1">Uncharacterized protein</fullName>
    </submittedName>
</protein>
<name>A0A0A1VYI4_MICAE</name>
<gene>
    <name evidence="1" type="ORF">N44_03113</name>
</gene>
<sequence>MAVTVGVDRLIDSSRLAIDKLIVTLILSQPLLTPIIDKIGMKC</sequence>
<accession>A0A0A1VYI4</accession>
<evidence type="ECO:0000313" key="2">
    <source>
        <dbReference type="Proteomes" id="UP000030321"/>
    </source>
</evidence>
<evidence type="ECO:0000313" key="1">
    <source>
        <dbReference type="EMBL" id="GAL94533.1"/>
    </source>
</evidence>
<organism evidence="1 2">
    <name type="scientific">Microcystis aeruginosa NIES-44</name>
    <dbReference type="NCBI Taxonomy" id="449439"/>
    <lineage>
        <taxon>Bacteria</taxon>
        <taxon>Bacillati</taxon>
        <taxon>Cyanobacteriota</taxon>
        <taxon>Cyanophyceae</taxon>
        <taxon>Oscillatoriophycideae</taxon>
        <taxon>Chroococcales</taxon>
        <taxon>Microcystaceae</taxon>
        <taxon>Microcystis</taxon>
    </lineage>
</organism>
<comment type="caution">
    <text evidence="1">The sequence shown here is derived from an EMBL/GenBank/DDBJ whole genome shotgun (WGS) entry which is preliminary data.</text>
</comment>
<dbReference type="Proteomes" id="UP000030321">
    <property type="component" value="Unassembled WGS sequence"/>
</dbReference>
<dbReference type="AlphaFoldDB" id="A0A0A1VYI4"/>
<reference evidence="2" key="1">
    <citation type="journal article" date="2015" name="Genome">
        <title>Whole Genome Sequence of the Non-Microcystin-Producing Microcystis aeruginosa Strain NIES-44.</title>
        <authorList>
            <person name="Okano K."/>
            <person name="Miyata N."/>
            <person name="Ozaki Y."/>
        </authorList>
    </citation>
    <scope>NUCLEOTIDE SEQUENCE [LARGE SCALE GENOMIC DNA]</scope>
    <source>
        <strain evidence="2">NIES-44</strain>
    </source>
</reference>